<dbReference type="NCBIfam" id="TIGR01554">
    <property type="entry name" value="major_cap_HK97"/>
    <property type="match status" value="1"/>
</dbReference>
<organism evidence="4 5">
    <name type="scientific">Streptococcus anginosus</name>
    <dbReference type="NCBI Taxonomy" id="1328"/>
    <lineage>
        <taxon>Bacteria</taxon>
        <taxon>Bacillati</taxon>
        <taxon>Bacillota</taxon>
        <taxon>Bacilli</taxon>
        <taxon>Lactobacillales</taxon>
        <taxon>Streptococcaceae</taxon>
        <taxon>Streptococcus</taxon>
        <taxon>Streptococcus anginosus group</taxon>
    </lineage>
</organism>
<proteinExistence type="predicted"/>
<dbReference type="InterPro" id="IPR024455">
    <property type="entry name" value="Phage_capsid"/>
</dbReference>
<gene>
    <name evidence="4" type="ORF">DWX18_10570</name>
</gene>
<dbReference type="EMBL" id="QRWZ01000023">
    <property type="protein sequence ID" value="RGT59013.1"/>
    <property type="molecule type" value="Genomic_DNA"/>
</dbReference>
<dbReference type="AlphaFoldDB" id="A0A412PKQ9"/>
<comment type="caution">
    <text evidence="4">The sequence shown here is derived from an EMBL/GenBank/DDBJ whole genome shotgun (WGS) entry which is preliminary data.</text>
</comment>
<dbReference type="RefSeq" id="WP_118138974.1">
    <property type="nucleotide sequence ID" value="NZ_JAQCVW010000024.1"/>
</dbReference>
<name>A0A412PKQ9_STRAP</name>
<dbReference type="Proteomes" id="UP000284046">
    <property type="component" value="Unassembled WGS sequence"/>
</dbReference>
<dbReference type="SUPFAM" id="SSF56563">
    <property type="entry name" value="Major capsid protein gp5"/>
    <property type="match status" value="1"/>
</dbReference>
<sequence length="395" mass="43863">MDINTLNALWIEAGHKVEDLNEQINNALNDDSFTAEAFEELKNKRDTAKVRRDALKDQLVEAQAQAVVNMKDEDVKPLNENEETAKNVFIKDFKNLLNGTYRNAAVGSKEDDGTNAGLTIPKDIQTAIHALVRQYNSLQEYVTVESVSTASGSRVYEKWSDITALANLDDENTAITDIDAPKLALIKYAIKRYAGMLTATNSLLKDTVENILAWLNQWVAKKVVVTRNKAILEKIAALPSKPTITKFDDIKDLALKGVDPAIRSTSFFMTNTSGLATLAKVKNAMGDYLLQRDPTQPERYLLEGKQVIEIADRWLADNAGAHPLYFGDLKQAVTLFDREHMSIEASNVAGDAFSLDQTKIRVIDRFDVVTTDSEAFVAASFKTIADQEANIKSKE</sequence>
<evidence type="ECO:0000313" key="5">
    <source>
        <dbReference type="Proteomes" id="UP000284046"/>
    </source>
</evidence>
<evidence type="ECO:0000256" key="2">
    <source>
        <dbReference type="SAM" id="Coils"/>
    </source>
</evidence>
<accession>A0A412PKQ9</accession>
<protein>
    <submittedName>
        <fullName evidence="4">Phage major capsid protein</fullName>
    </submittedName>
</protein>
<evidence type="ECO:0000313" key="4">
    <source>
        <dbReference type="EMBL" id="RGT59013.1"/>
    </source>
</evidence>
<keyword evidence="2" id="KW-0175">Coiled coil</keyword>
<feature type="domain" description="Phage capsid-like C-terminal" evidence="3">
    <location>
        <begin position="117"/>
        <end position="380"/>
    </location>
</feature>
<reference evidence="4 5" key="1">
    <citation type="submission" date="2018-08" db="EMBL/GenBank/DDBJ databases">
        <title>A genome reference for cultivated species of the human gut microbiota.</title>
        <authorList>
            <person name="Zou Y."/>
            <person name="Xue W."/>
            <person name="Luo G."/>
        </authorList>
    </citation>
    <scope>NUCLEOTIDE SEQUENCE [LARGE SCALE GENOMIC DNA]</scope>
    <source>
        <strain evidence="4 5">AF18-38</strain>
    </source>
</reference>
<feature type="coiled-coil region" evidence="2">
    <location>
        <begin position="38"/>
        <end position="65"/>
    </location>
</feature>
<evidence type="ECO:0000256" key="1">
    <source>
        <dbReference type="ARBA" id="ARBA00004328"/>
    </source>
</evidence>
<dbReference type="Pfam" id="PF05065">
    <property type="entry name" value="Phage_capsid"/>
    <property type="match status" value="1"/>
</dbReference>
<dbReference type="InterPro" id="IPR054612">
    <property type="entry name" value="Phage_capsid-like_C"/>
</dbReference>
<evidence type="ECO:0000259" key="3">
    <source>
        <dbReference type="Pfam" id="PF05065"/>
    </source>
</evidence>
<comment type="subcellular location">
    <subcellularLocation>
        <location evidence="1">Virion</location>
    </subcellularLocation>
</comment>